<keyword evidence="1" id="KW-0175">Coiled coil</keyword>
<dbReference type="AlphaFoldDB" id="A0A177WJX7"/>
<dbReference type="OrthoDB" id="10262255at2759"/>
<reference evidence="2 3" key="1">
    <citation type="submission" date="2006-10" db="EMBL/GenBank/DDBJ databases">
        <title>The Genome Sequence of Batrachochytrium dendrobatidis JEL423.</title>
        <authorList>
            <consortium name="The Broad Institute Genome Sequencing Platform"/>
            <person name="Birren B."/>
            <person name="Lander E."/>
            <person name="Galagan J."/>
            <person name="Cuomo C."/>
            <person name="Devon K."/>
            <person name="Jaffe D."/>
            <person name="Butler J."/>
            <person name="Alvarez P."/>
            <person name="Gnerre S."/>
            <person name="Grabherr M."/>
            <person name="Kleber M."/>
            <person name="Mauceli E."/>
            <person name="Brockman W."/>
            <person name="Young S."/>
            <person name="LaButti K."/>
            <person name="Sykes S."/>
            <person name="DeCaprio D."/>
            <person name="Crawford M."/>
            <person name="Koehrsen M."/>
            <person name="Engels R."/>
            <person name="Montgomery P."/>
            <person name="Pearson M."/>
            <person name="Howarth C."/>
            <person name="Larson L."/>
            <person name="White J."/>
            <person name="O'Leary S."/>
            <person name="Kodira C."/>
            <person name="Zeng Q."/>
            <person name="Yandava C."/>
            <person name="Alvarado L."/>
            <person name="Longcore J."/>
            <person name="James T."/>
        </authorList>
    </citation>
    <scope>NUCLEOTIDE SEQUENCE [LARGE SCALE GENOMIC DNA]</scope>
    <source>
        <strain evidence="2 3">JEL423</strain>
    </source>
</reference>
<dbReference type="PANTHER" id="PTHR34649:SF1">
    <property type="entry name" value="CILIA- AND FLAGELLA-ASSOCIATED PROTEIN 99"/>
    <property type="match status" value="1"/>
</dbReference>
<dbReference type="STRING" id="403673.A0A177WJX7"/>
<feature type="coiled-coil region" evidence="1">
    <location>
        <begin position="474"/>
        <end position="501"/>
    </location>
</feature>
<dbReference type="Proteomes" id="UP000077115">
    <property type="component" value="Unassembled WGS sequence"/>
</dbReference>
<evidence type="ECO:0000256" key="1">
    <source>
        <dbReference type="SAM" id="Coils"/>
    </source>
</evidence>
<sequence>MNAKKLIEHTCNILVQHELAHLGIHAKDVKDELFKIGDKAKRDLTQPIVVLEEDILAQYLTENKVSLINEKTFLTETFLGCVKHRKILEEHVIDSILRHVSVAQNLLEELCDRADYGMTAKKSEKKPTAIQAFELTKPRPRKLPLPTEKISTIVKAISIPKTHYEDSVEMTKLAQLKEFNRRKLKEQHENAQKSQFKVAIRTPSNKVEQIRQEIEQDIAQKFEQVRIKPRKAYSNTFQQPIQVKLTTAAILREDALVRKLKREEMDSMVRAETMICDPAQFDAWREECKLKEQENKLLELERKRLDVQMTHEDAYVAKQEIIKDNRVKVIEVLALKNEIKVLSQSRRKAQENENKKKIEGVHEIKQGIIKARTKVVEDNTKIAAKVAQESELLLEQAHCRAEEERIRKIELIQQIRLLEKSVPPVGTLQKDVDLTETSGIGLLGEMSIVELQERLVLAKLKEKDEADAMRACIAKHKMARLEQVSQKLEAIDNEREQRRSRRIQKALPNRGFSAASIVTDGSMTESIKELLLDKDSALRSLQEKITKRKAARIAARNIAGINRPTNMPYKALNPQWPKSTTSSMLTRSAASSTGKWDDLDEAERLYVMQREIERQKQHKLQSNYVDEEGASMIETVPIVELKATQI</sequence>
<dbReference type="PANTHER" id="PTHR34649">
    <property type="entry name" value="CILIA- AND FLAGELLA-ASSOCIATED PROTEIN 99"/>
    <property type="match status" value="1"/>
</dbReference>
<gene>
    <name evidence="2" type="ORF">BDEG_24172</name>
</gene>
<accession>A0A177WJX7</accession>
<feature type="coiled-coil region" evidence="1">
    <location>
        <begin position="281"/>
        <end position="352"/>
    </location>
</feature>
<name>A0A177WJX7_BATDL</name>
<evidence type="ECO:0000313" key="3">
    <source>
        <dbReference type="Proteomes" id="UP000077115"/>
    </source>
</evidence>
<evidence type="ECO:0000313" key="2">
    <source>
        <dbReference type="EMBL" id="OAJ40438.1"/>
    </source>
</evidence>
<dbReference type="eggNOG" id="ENOG502QTX0">
    <property type="taxonomic scope" value="Eukaryota"/>
</dbReference>
<organism evidence="2 3">
    <name type="scientific">Batrachochytrium dendrobatidis (strain JEL423)</name>
    <dbReference type="NCBI Taxonomy" id="403673"/>
    <lineage>
        <taxon>Eukaryota</taxon>
        <taxon>Fungi</taxon>
        <taxon>Fungi incertae sedis</taxon>
        <taxon>Chytridiomycota</taxon>
        <taxon>Chytridiomycota incertae sedis</taxon>
        <taxon>Chytridiomycetes</taxon>
        <taxon>Rhizophydiales</taxon>
        <taxon>Rhizophydiales incertae sedis</taxon>
        <taxon>Batrachochytrium</taxon>
    </lineage>
</organism>
<dbReference type="VEuPathDB" id="FungiDB:BDEG_24172"/>
<dbReference type="InterPro" id="IPR039341">
    <property type="entry name" value="CFAP99"/>
</dbReference>
<reference evidence="2 3" key="2">
    <citation type="submission" date="2016-05" db="EMBL/GenBank/DDBJ databases">
        <title>Lineage-specific infection strategies underlie the spectrum of fungal disease in amphibians.</title>
        <authorList>
            <person name="Cuomo C.A."/>
            <person name="Farrer R.A."/>
            <person name="James T."/>
            <person name="Longcore J."/>
            <person name="Birren B."/>
        </authorList>
    </citation>
    <scope>NUCLEOTIDE SEQUENCE [LARGE SCALE GENOMIC DNA]</scope>
    <source>
        <strain evidence="2 3">JEL423</strain>
    </source>
</reference>
<protein>
    <submittedName>
        <fullName evidence="2">Uncharacterized protein</fullName>
    </submittedName>
</protein>
<dbReference type="EMBL" id="DS022304">
    <property type="protein sequence ID" value="OAJ40438.1"/>
    <property type="molecule type" value="Genomic_DNA"/>
</dbReference>
<proteinExistence type="predicted"/>